<proteinExistence type="predicted"/>
<feature type="compositionally biased region" description="Basic residues" evidence="1">
    <location>
        <begin position="109"/>
        <end position="119"/>
    </location>
</feature>
<evidence type="ECO:0000256" key="1">
    <source>
        <dbReference type="SAM" id="MobiDB-lite"/>
    </source>
</evidence>
<evidence type="ECO:0008006" key="4">
    <source>
        <dbReference type="Google" id="ProtNLM"/>
    </source>
</evidence>
<gene>
    <name evidence="2" type="ORF">GR170_25255</name>
</gene>
<comment type="caution">
    <text evidence="2">The sequence shown here is derived from an EMBL/GenBank/DDBJ whole genome shotgun (WGS) entry which is preliminary data.</text>
</comment>
<dbReference type="AlphaFoldDB" id="A0A6L7GAY5"/>
<dbReference type="EMBL" id="WUMU01000048">
    <property type="protein sequence ID" value="MXN21139.1"/>
    <property type="molecule type" value="Genomic_DNA"/>
</dbReference>
<organism evidence="2 3">
    <name type="scientific">Pseudooceanicola albus</name>
    <dbReference type="NCBI Taxonomy" id="2692189"/>
    <lineage>
        <taxon>Bacteria</taxon>
        <taxon>Pseudomonadati</taxon>
        <taxon>Pseudomonadota</taxon>
        <taxon>Alphaproteobacteria</taxon>
        <taxon>Rhodobacterales</taxon>
        <taxon>Paracoccaceae</taxon>
        <taxon>Pseudooceanicola</taxon>
    </lineage>
</organism>
<dbReference type="Proteomes" id="UP000477911">
    <property type="component" value="Unassembled WGS sequence"/>
</dbReference>
<sequence>MSTMNGDYTFDALGRSWTLCFDFNALADFEQHSGRKAAAFLAEIETDPEALSLADMRMMVWAGLVQHHPEVTLREAGQILGEAPEAMMQALGAAMPEPSQDGAKALPGKPKRRKRRPSG</sequence>
<reference evidence="2 3" key="1">
    <citation type="submission" date="2019-12" db="EMBL/GenBank/DDBJ databases">
        <authorList>
            <person name="Li M."/>
        </authorList>
    </citation>
    <scope>NUCLEOTIDE SEQUENCE [LARGE SCALE GENOMIC DNA]</scope>
    <source>
        <strain evidence="2 3">GBMRC 2024</strain>
    </source>
</reference>
<feature type="region of interest" description="Disordered" evidence="1">
    <location>
        <begin position="91"/>
        <end position="119"/>
    </location>
</feature>
<name>A0A6L7GAY5_9RHOB</name>
<keyword evidence="3" id="KW-1185">Reference proteome</keyword>
<evidence type="ECO:0000313" key="3">
    <source>
        <dbReference type="Proteomes" id="UP000477911"/>
    </source>
</evidence>
<protein>
    <recommendedName>
        <fullName evidence="4">Gene transfer agent family protein</fullName>
    </recommendedName>
</protein>
<accession>A0A6L7GAY5</accession>
<dbReference type="RefSeq" id="WP_160897251.1">
    <property type="nucleotide sequence ID" value="NZ_WUMU01000048.1"/>
</dbReference>
<evidence type="ECO:0000313" key="2">
    <source>
        <dbReference type="EMBL" id="MXN21139.1"/>
    </source>
</evidence>